<dbReference type="InterPro" id="IPR018375">
    <property type="entry name" value="Coprogen_oxidase_CS"/>
</dbReference>
<name>A0ABS3BDK1_9GAMM</name>
<comment type="caution">
    <text evidence="8">The sequence shown here is derived from an EMBL/GenBank/DDBJ whole genome shotgun (WGS) entry which is preliminary data.</text>
</comment>
<proteinExistence type="inferred from homology"/>
<dbReference type="InterPro" id="IPR036406">
    <property type="entry name" value="Coprogen_oxidase_aer_sf"/>
</dbReference>
<dbReference type="RefSeq" id="WP_206557297.1">
    <property type="nucleotide sequence ID" value="NZ_JAFKDB010000012.1"/>
</dbReference>
<comment type="subcellular location">
    <subcellularLocation>
        <location evidence="7">Cytoplasm</location>
    </subcellularLocation>
</comment>
<dbReference type="PROSITE" id="PS01021">
    <property type="entry name" value="COPROGEN_OXIDASE"/>
    <property type="match status" value="1"/>
</dbReference>
<feature type="region of interest" description="Important for dimerization" evidence="7">
    <location>
        <begin position="243"/>
        <end position="278"/>
    </location>
</feature>
<dbReference type="GO" id="GO:0004109">
    <property type="term" value="F:coproporphyrinogen oxidase activity"/>
    <property type="evidence" value="ECO:0007669"/>
    <property type="project" value="UniProtKB-EC"/>
</dbReference>
<protein>
    <recommendedName>
        <fullName evidence="7">Oxygen-dependent coproporphyrinogen-III oxidase</fullName>
        <shortName evidence="7">CPO</shortName>
        <shortName evidence="7">Coprogen oxidase</shortName>
        <shortName evidence="7">Coproporphyrinogenase</shortName>
        <ecNumber evidence="7">1.3.3.3</ecNumber>
    </recommendedName>
</protein>
<dbReference type="Proteomes" id="UP000664344">
    <property type="component" value="Unassembled WGS sequence"/>
</dbReference>
<feature type="binding site" evidence="7">
    <location>
        <position position="178"/>
    </location>
    <ligand>
        <name>a divalent metal cation</name>
        <dbReference type="ChEBI" id="CHEBI:60240"/>
    </ligand>
</feature>
<comment type="subunit">
    <text evidence="3 7">Homodimer.</text>
</comment>
<feature type="binding site" evidence="7">
    <location>
        <position position="99"/>
    </location>
    <ligand>
        <name>a divalent metal cation</name>
        <dbReference type="ChEBI" id="CHEBI:60240"/>
    </ligand>
</feature>
<dbReference type="PANTHER" id="PTHR10755">
    <property type="entry name" value="COPROPORPHYRINOGEN III OXIDASE, MITOCHONDRIAL"/>
    <property type="match status" value="1"/>
</dbReference>
<comment type="similarity">
    <text evidence="2 7">Belongs to the aerobic coproporphyrinogen-III oxidase family.</text>
</comment>
<evidence type="ECO:0000256" key="7">
    <source>
        <dbReference type="HAMAP-Rule" id="MF_00333"/>
    </source>
</evidence>
<evidence type="ECO:0000256" key="2">
    <source>
        <dbReference type="ARBA" id="ARBA00010644"/>
    </source>
</evidence>
<comment type="pathway">
    <text evidence="1 7">Porphyrin-containing compound metabolism; protoporphyrin-IX biosynthesis; protoporphyrinogen-IX from coproporphyrinogen-III (O2 route): step 1/1.</text>
</comment>
<comment type="catalytic activity">
    <reaction evidence="7">
        <text>coproporphyrinogen III + O2 + 2 H(+) = protoporphyrinogen IX + 2 CO2 + 2 H2O</text>
        <dbReference type="Rhea" id="RHEA:18257"/>
        <dbReference type="ChEBI" id="CHEBI:15377"/>
        <dbReference type="ChEBI" id="CHEBI:15378"/>
        <dbReference type="ChEBI" id="CHEBI:15379"/>
        <dbReference type="ChEBI" id="CHEBI:16526"/>
        <dbReference type="ChEBI" id="CHEBI:57307"/>
        <dbReference type="ChEBI" id="CHEBI:57309"/>
        <dbReference type="EC" id="1.3.3.3"/>
    </reaction>
</comment>
<comment type="cofactor">
    <cofactor evidence="7">
        <name>a divalent metal cation</name>
        <dbReference type="ChEBI" id="CHEBI:60240"/>
    </cofactor>
</comment>
<gene>
    <name evidence="7 8" type="primary">hemF</name>
    <name evidence="8" type="ORF">JYP53_08355</name>
</gene>
<dbReference type="Pfam" id="PF01218">
    <property type="entry name" value="Coprogen_oxidas"/>
    <property type="match status" value="1"/>
</dbReference>
<dbReference type="Gene3D" id="3.40.1500.10">
    <property type="entry name" value="Coproporphyrinogen III oxidase, aerobic"/>
    <property type="match status" value="1"/>
</dbReference>
<feature type="binding site" evidence="7">
    <location>
        <position position="95"/>
    </location>
    <ligand>
        <name>substrate</name>
    </ligand>
</feature>
<organism evidence="8 9">
    <name type="scientific">Marinobacter daepoensis</name>
    <dbReference type="NCBI Taxonomy" id="262077"/>
    <lineage>
        <taxon>Bacteria</taxon>
        <taxon>Pseudomonadati</taxon>
        <taxon>Pseudomonadota</taxon>
        <taxon>Gammaproteobacteria</taxon>
        <taxon>Pseudomonadales</taxon>
        <taxon>Marinobacteraceae</taxon>
        <taxon>Marinobacter</taxon>
    </lineage>
</organism>
<feature type="binding site" evidence="7">
    <location>
        <begin position="111"/>
        <end position="113"/>
    </location>
    <ligand>
        <name>substrate</name>
    </ligand>
</feature>
<evidence type="ECO:0000256" key="1">
    <source>
        <dbReference type="ARBA" id="ARBA00005168"/>
    </source>
</evidence>
<dbReference type="PANTHER" id="PTHR10755:SF0">
    <property type="entry name" value="OXYGEN-DEPENDENT COPROPORPHYRINOGEN-III OXIDASE, MITOCHONDRIAL"/>
    <property type="match status" value="1"/>
</dbReference>
<feature type="binding site" evidence="7">
    <location>
        <position position="148"/>
    </location>
    <ligand>
        <name>a divalent metal cation</name>
        <dbReference type="ChEBI" id="CHEBI:60240"/>
    </ligand>
</feature>
<feature type="binding site" evidence="7">
    <location>
        <position position="109"/>
    </location>
    <ligand>
        <name>a divalent metal cation</name>
        <dbReference type="ChEBI" id="CHEBI:60240"/>
    </ligand>
</feature>
<keyword evidence="4 7" id="KW-0560">Oxidoreductase</keyword>
<dbReference type="PIRSF" id="PIRSF000166">
    <property type="entry name" value="Coproporphyri_ox"/>
    <property type="match status" value="1"/>
</dbReference>
<evidence type="ECO:0000313" key="8">
    <source>
        <dbReference type="EMBL" id="MBN7769909.1"/>
    </source>
</evidence>
<keyword evidence="7" id="KW-0963">Cytoplasm</keyword>
<evidence type="ECO:0000256" key="6">
    <source>
        <dbReference type="ARBA" id="ARBA00023244"/>
    </source>
</evidence>
<keyword evidence="5 7" id="KW-0350">Heme biosynthesis</keyword>
<evidence type="ECO:0000313" key="9">
    <source>
        <dbReference type="Proteomes" id="UP000664344"/>
    </source>
</evidence>
<dbReference type="PRINTS" id="PR00073">
    <property type="entry name" value="COPRGNOXDASE"/>
</dbReference>
<dbReference type="NCBIfam" id="NF003727">
    <property type="entry name" value="PRK05330.1"/>
    <property type="match status" value="1"/>
</dbReference>
<keyword evidence="7" id="KW-0479">Metal-binding</keyword>
<evidence type="ECO:0000256" key="3">
    <source>
        <dbReference type="ARBA" id="ARBA00011738"/>
    </source>
</evidence>
<dbReference type="HAMAP" id="MF_00333">
    <property type="entry name" value="Coprogen_oxidas"/>
    <property type="match status" value="1"/>
</dbReference>
<reference evidence="8 9" key="1">
    <citation type="submission" date="2021-02" db="EMBL/GenBank/DDBJ databases">
        <title>PHA producing bacteria isolated from coastal sediment in Guangdong, Shenzhen.</title>
        <authorList>
            <person name="Zheng W."/>
            <person name="Yu S."/>
            <person name="Huang Y."/>
        </authorList>
    </citation>
    <scope>NUCLEOTIDE SEQUENCE [LARGE SCALE GENOMIC DNA]</scope>
    <source>
        <strain evidence="8 9">TN21-5</strain>
    </source>
</reference>
<feature type="active site" description="Proton donor" evidence="7">
    <location>
        <position position="109"/>
    </location>
</feature>
<evidence type="ECO:0000256" key="4">
    <source>
        <dbReference type="ARBA" id="ARBA00023002"/>
    </source>
</evidence>
<accession>A0ABS3BDK1</accession>
<sequence length="308" mass="35559">MSQQPDTQAVKEYLMRLQSRICQRLEAIDGQASFIRDSWERPEGGGGTSRVIAEGAVFEKGGVNFSHVMGDTMPASATAHRPHLAGAPWQAMGVSLVIHPNNPYVPTSHANVRFFIATPKNGDPVYWFGGGYDLTPYYGFEEDCVHWHRTARRACQPFGEMVYSDYKRWCDDYFYLKHRQEPRGVGGLFFDDYNTGDFDQDFAFMQAVGDSYIEAYEPIVRRRMDQPWGEREREFQLYRRGRYVEFNLVYDRGTLFGLQSGGRTESILMSLPPLVRWDYDRRPEPGSDEARLTEYFLTGRDWLEGLDD</sequence>
<dbReference type="EMBL" id="JAFKDB010000012">
    <property type="protein sequence ID" value="MBN7769909.1"/>
    <property type="molecule type" value="Genomic_DNA"/>
</dbReference>
<dbReference type="SUPFAM" id="SSF102886">
    <property type="entry name" value="Coproporphyrinogen III oxidase"/>
    <property type="match status" value="1"/>
</dbReference>
<feature type="site" description="Important for dimerization" evidence="7">
    <location>
        <position position="178"/>
    </location>
</feature>
<feature type="binding site" evidence="7">
    <location>
        <begin position="261"/>
        <end position="263"/>
    </location>
    <ligand>
        <name>substrate</name>
    </ligand>
</feature>
<keyword evidence="9" id="KW-1185">Reference proteome</keyword>
<dbReference type="InterPro" id="IPR001260">
    <property type="entry name" value="Coprogen_oxidase_aer"/>
</dbReference>
<dbReference type="EC" id="1.3.3.3" evidence="7"/>
<keyword evidence="6 7" id="KW-0627">Porphyrin biosynthesis</keyword>
<evidence type="ECO:0000256" key="5">
    <source>
        <dbReference type="ARBA" id="ARBA00023133"/>
    </source>
</evidence>
<comment type="function">
    <text evidence="7">Involved in the heme biosynthesis. Catalyzes the aerobic oxidative decarboxylation of propionate groups of rings A and B of coproporphyrinogen-III to yield the vinyl groups in protoporphyrinogen-IX.</text>
</comment>